<dbReference type="AlphaFoldDB" id="A0A0A3HN84"/>
<evidence type="ECO:0000313" key="2">
    <source>
        <dbReference type="EMBL" id="KGR74031.1"/>
    </source>
</evidence>
<evidence type="ECO:0008006" key="4">
    <source>
        <dbReference type="Google" id="ProtNLM"/>
    </source>
</evidence>
<comment type="caution">
    <text evidence="2">The sequence shown here is derived from an EMBL/GenBank/DDBJ whole genome shotgun (WGS) entry which is preliminary data.</text>
</comment>
<sequence>MEQNLKNENGYSMLIAFLLLVFVSVIGISLLSLSSNVLKISSSERADQSTYYIAEAGLNREVSSLNNTILKTYETIKSFYNRLPDKDKATFNFEEEFFKAVALHVDTDTKTYTDFEPQFGEHPSAHIRISKINTTPLIYKITSTGNIDNHTRTVSQNITILFDVEETSKTTGLPPAKYAVHTYGDITMYGSAGIKGSVSSESGSISIIGNNSIDGKIGTTRSKFSYPSYKSDMVKQLIEPEPLPKNILPIFPDSKFSNWGEYSYPSNLKPFIQNGVLTTGTNSTKTIELQGDMHLKELKVVENINLSINVGSTDKNIFVDNLNILQGHITLNGTGKLNIYVKSSYAIKGSFNKSGSPERASIYYLGNNDFNITDETAMSANIFVKNANMNVANGWNGPSLKGNIYTGGSNLTISGAAGADGQHVYAPNAHVQLEGSAKVTGAIYARSFTASGNAQVVFAQGTGGNIGSGLTIIEYGQARKLTLSDSIIEEE</sequence>
<accession>A0A0A3HN84</accession>
<reference evidence="2 3" key="1">
    <citation type="submission" date="2014-02" db="EMBL/GenBank/DDBJ databases">
        <title>Draft genome sequence of Lysinibacillus sinduriensis JCM 15800.</title>
        <authorList>
            <person name="Zhang F."/>
            <person name="Wang G."/>
            <person name="Zhang L."/>
        </authorList>
    </citation>
    <scope>NUCLEOTIDE SEQUENCE [LARGE SCALE GENOMIC DNA]</scope>
    <source>
        <strain evidence="2 3">JCM 15800</strain>
    </source>
</reference>
<dbReference type="RefSeq" id="WP_036203354.1">
    <property type="nucleotide sequence ID" value="NZ_AVCY01000001.1"/>
</dbReference>
<evidence type="ECO:0000313" key="3">
    <source>
        <dbReference type="Proteomes" id="UP000030408"/>
    </source>
</evidence>
<gene>
    <name evidence="2" type="ORF">CD33_18715</name>
</gene>
<keyword evidence="3" id="KW-1185">Reference proteome</keyword>
<organism evidence="2 3">
    <name type="scientific">Ureibacillus sinduriensis BLB-1 = JCM 15800</name>
    <dbReference type="NCBI Taxonomy" id="1384057"/>
    <lineage>
        <taxon>Bacteria</taxon>
        <taxon>Bacillati</taxon>
        <taxon>Bacillota</taxon>
        <taxon>Bacilli</taxon>
        <taxon>Bacillales</taxon>
        <taxon>Caryophanaceae</taxon>
        <taxon>Ureibacillus</taxon>
    </lineage>
</organism>
<feature type="transmembrane region" description="Helical" evidence="1">
    <location>
        <begin position="12"/>
        <end position="33"/>
    </location>
</feature>
<protein>
    <recommendedName>
        <fullName evidence="4">Type 4 fimbrial biogenesis protein PilX N-terminal domain-containing protein</fullName>
    </recommendedName>
</protein>
<dbReference type="STRING" id="1384057.CD33_18715"/>
<dbReference type="eggNOG" id="COG3156">
    <property type="taxonomic scope" value="Bacteria"/>
</dbReference>
<name>A0A0A3HN84_9BACL</name>
<keyword evidence="1" id="KW-1133">Transmembrane helix</keyword>
<dbReference type="EMBL" id="JPVO01000055">
    <property type="protein sequence ID" value="KGR74031.1"/>
    <property type="molecule type" value="Genomic_DNA"/>
</dbReference>
<dbReference type="OrthoDB" id="2163447at2"/>
<evidence type="ECO:0000256" key="1">
    <source>
        <dbReference type="SAM" id="Phobius"/>
    </source>
</evidence>
<keyword evidence="1" id="KW-0472">Membrane</keyword>
<proteinExistence type="predicted"/>
<keyword evidence="1" id="KW-0812">Transmembrane</keyword>
<dbReference type="Proteomes" id="UP000030408">
    <property type="component" value="Unassembled WGS sequence"/>
</dbReference>